<keyword evidence="2" id="KW-1185">Reference proteome</keyword>
<name>A0ACB9HJK3_9ASTR</name>
<reference evidence="1 2" key="2">
    <citation type="journal article" date="2022" name="Mol. Ecol. Resour.">
        <title>The genomes of chicory, endive, great burdock and yacon provide insights into Asteraceae paleo-polyploidization history and plant inulin production.</title>
        <authorList>
            <person name="Fan W."/>
            <person name="Wang S."/>
            <person name="Wang H."/>
            <person name="Wang A."/>
            <person name="Jiang F."/>
            <person name="Liu H."/>
            <person name="Zhao H."/>
            <person name="Xu D."/>
            <person name="Zhang Y."/>
        </authorList>
    </citation>
    <scope>NUCLEOTIDE SEQUENCE [LARGE SCALE GENOMIC DNA]</scope>
    <source>
        <strain evidence="2">cv. Yunnan</strain>
        <tissue evidence="1">Leaves</tissue>
    </source>
</reference>
<gene>
    <name evidence="1" type="ORF">L1987_38136</name>
</gene>
<proteinExistence type="predicted"/>
<reference evidence="2" key="1">
    <citation type="journal article" date="2022" name="Mol. Ecol. Resour.">
        <title>The genomes of chicory, endive, great burdock and yacon provide insights into Asteraceae palaeo-polyploidization history and plant inulin production.</title>
        <authorList>
            <person name="Fan W."/>
            <person name="Wang S."/>
            <person name="Wang H."/>
            <person name="Wang A."/>
            <person name="Jiang F."/>
            <person name="Liu H."/>
            <person name="Zhao H."/>
            <person name="Xu D."/>
            <person name="Zhang Y."/>
        </authorList>
    </citation>
    <scope>NUCLEOTIDE SEQUENCE [LARGE SCALE GENOMIC DNA]</scope>
    <source>
        <strain evidence="2">cv. Yunnan</strain>
    </source>
</reference>
<organism evidence="1 2">
    <name type="scientific">Smallanthus sonchifolius</name>
    <dbReference type="NCBI Taxonomy" id="185202"/>
    <lineage>
        <taxon>Eukaryota</taxon>
        <taxon>Viridiplantae</taxon>
        <taxon>Streptophyta</taxon>
        <taxon>Embryophyta</taxon>
        <taxon>Tracheophyta</taxon>
        <taxon>Spermatophyta</taxon>
        <taxon>Magnoliopsida</taxon>
        <taxon>eudicotyledons</taxon>
        <taxon>Gunneridae</taxon>
        <taxon>Pentapetalae</taxon>
        <taxon>asterids</taxon>
        <taxon>campanulids</taxon>
        <taxon>Asterales</taxon>
        <taxon>Asteraceae</taxon>
        <taxon>Asteroideae</taxon>
        <taxon>Heliantheae alliance</taxon>
        <taxon>Millerieae</taxon>
        <taxon>Smallanthus</taxon>
    </lineage>
</organism>
<accession>A0ACB9HJK3</accession>
<protein>
    <submittedName>
        <fullName evidence="1">Uncharacterized protein</fullName>
    </submittedName>
</protein>
<comment type="caution">
    <text evidence="1">The sequence shown here is derived from an EMBL/GenBank/DDBJ whole genome shotgun (WGS) entry which is preliminary data.</text>
</comment>
<evidence type="ECO:0000313" key="1">
    <source>
        <dbReference type="EMBL" id="KAI3795481.1"/>
    </source>
</evidence>
<dbReference type="EMBL" id="CM042029">
    <property type="protein sequence ID" value="KAI3795481.1"/>
    <property type="molecule type" value="Genomic_DNA"/>
</dbReference>
<dbReference type="Proteomes" id="UP001056120">
    <property type="component" value="Linkage Group LG12"/>
</dbReference>
<sequence>MSSQIKDQEVAAQEEIWQFILGFTATVVVKCAIELGIPDILKNCESPMTLADLVSKLKCPESSLYRIMRFLIHFKVLGNEDSPFEATHGKDLWGFVATNPSHSKFYNDGTACDARAGVWAVIEGFPEVFKGVRKLVDVGGGDGTTLRLIVEACPWIKGINFDLPHVVSIAPACVDEDCVAILRKSREAIPQDTVKVIVVDVVVGREDDHEFKVRD</sequence>
<evidence type="ECO:0000313" key="2">
    <source>
        <dbReference type="Proteomes" id="UP001056120"/>
    </source>
</evidence>